<keyword evidence="4" id="KW-0808">Transferase</keyword>
<dbReference type="InterPro" id="IPR036412">
    <property type="entry name" value="HAD-like_sf"/>
</dbReference>
<name>A0A1U7DGB2_9RHOB</name>
<feature type="region of interest" description="Disordered" evidence="6">
    <location>
        <begin position="679"/>
        <end position="708"/>
    </location>
</feature>
<evidence type="ECO:0000256" key="1">
    <source>
        <dbReference type="ARBA" id="ARBA00006530"/>
    </source>
</evidence>
<dbReference type="GO" id="GO:0046524">
    <property type="term" value="F:sucrose-phosphate synthase activity"/>
    <property type="evidence" value="ECO:0007669"/>
    <property type="project" value="UniProtKB-EC"/>
</dbReference>
<dbReference type="InterPro" id="IPR001296">
    <property type="entry name" value="Glyco_trans_1"/>
</dbReference>
<reference evidence="10 11" key="1">
    <citation type="submission" date="2017-01" db="EMBL/GenBank/DDBJ databases">
        <title>Genomic analysis of Xuhuaishuia manganoxidans DY6-4.</title>
        <authorList>
            <person name="Wang X."/>
        </authorList>
    </citation>
    <scope>NUCLEOTIDE SEQUENCE [LARGE SCALE GENOMIC DNA]</scope>
    <source>
        <strain evidence="10 11">DY6-4</strain>
    </source>
</reference>
<comment type="similarity">
    <text evidence="1">Belongs to the glycosyltransferase 1 family.</text>
</comment>
<dbReference type="SUPFAM" id="SSF56784">
    <property type="entry name" value="HAD-like"/>
    <property type="match status" value="1"/>
</dbReference>
<dbReference type="Gene3D" id="3.40.50.2000">
    <property type="entry name" value="Glycogen Phosphorylase B"/>
    <property type="match status" value="2"/>
</dbReference>
<dbReference type="InterPro" id="IPR044161">
    <property type="entry name" value="SPS"/>
</dbReference>
<evidence type="ECO:0000259" key="7">
    <source>
        <dbReference type="Pfam" id="PF00534"/>
    </source>
</evidence>
<dbReference type="PANTHER" id="PTHR46039:SF5">
    <property type="entry name" value="SUCROSE-PHOSPHATE SYNTHASE 3-RELATED"/>
    <property type="match status" value="1"/>
</dbReference>
<evidence type="ECO:0000259" key="9">
    <source>
        <dbReference type="Pfam" id="PF13579"/>
    </source>
</evidence>
<sequence>MDAAHAQAQLSQIRGVEILTRRFSDPRLGSRYEQMHEDLGHGVRLTRIWSEDHRYLEKDALIPQLPSFTEGVISYLESLGDKRPDLIHAHFADAAEVAIAIRERLGIPFIYTAHSLAIDKREVTGQTNPSLEARIEREGRAIAEADAIIASSRDEAERQLMCYPSARQERIHRVMPGIGPCEKGCDSRRARKLLQPFLRDMDKPLILTIARPVAKKNLPALVDIYAETPGLREKANLAVIAGLRDEIGDETTESGRVHRGLVEAVDRHNLYGCVAYPKKHEPEDIASLYTLASEARGIFVNPALTEPFGLTLLEAASYGLPVVATAHGGPVDIVDLLHHGVCADPGDHKAFGGAILELIDDDQRRAEAAQAARTNSARWNWKRYALEHLRIANRLVRRPRVLRLATPEMALFSDIDNTLTGNLRASARFADWRYGQRGWLFAVATGRSLPEARFTLSRWGLPEPDLFISSVGSEIYRSSEEGLVFDSDYADHLSQGWEPDRIRELLRDCPVIVPQADIEQRRFKVSYYTLTEGARQQVCRLLSEAGLKARVILSHGNFLDILPERAGKAAAMRWVAERRTLQMAQCVAAGDSGNDSDLLESCHRSIIVRNHSAELDHLVDLPNVYRSSKPFADGVLEGVERWAGARATPRRMPQAPASEKAAPGSKLERELVDALSAVAAAPEAGAKPKTPGGAAPKAAEGPGRRDLH</sequence>
<dbReference type="SFLD" id="SFLDG01141">
    <property type="entry name" value="C2.B.1:_Sucrose_Phosphatase_Li"/>
    <property type="match status" value="1"/>
</dbReference>
<dbReference type="Gene3D" id="3.40.50.1000">
    <property type="entry name" value="HAD superfamily/HAD-like"/>
    <property type="match status" value="1"/>
</dbReference>
<evidence type="ECO:0000256" key="5">
    <source>
        <dbReference type="ARBA" id="ARBA00047471"/>
    </source>
</evidence>
<dbReference type="SUPFAM" id="SSF53756">
    <property type="entry name" value="UDP-Glycosyltransferase/glycogen phosphorylase"/>
    <property type="match status" value="1"/>
</dbReference>
<gene>
    <name evidence="10" type="ORF">BV394_04060</name>
</gene>
<feature type="domain" description="Sucrose phosphatase-like" evidence="8">
    <location>
        <begin position="408"/>
        <end position="642"/>
    </location>
</feature>
<feature type="region of interest" description="Disordered" evidence="6">
    <location>
        <begin position="646"/>
        <end position="667"/>
    </location>
</feature>
<dbReference type="Pfam" id="PF05116">
    <property type="entry name" value="S6PP"/>
    <property type="match status" value="1"/>
</dbReference>
<dbReference type="NCBIfam" id="TIGR01484">
    <property type="entry name" value="HAD-SF-IIB"/>
    <property type="match status" value="1"/>
</dbReference>
<dbReference type="EMBL" id="CP019124">
    <property type="protein sequence ID" value="APX89001.1"/>
    <property type="molecule type" value="Genomic_DNA"/>
</dbReference>
<dbReference type="SFLD" id="SFLDG01140">
    <property type="entry name" value="C2.B:_Phosphomannomutase_and_P"/>
    <property type="match status" value="1"/>
</dbReference>
<dbReference type="PANTHER" id="PTHR46039">
    <property type="entry name" value="SUCROSE-PHOSPHATE SYNTHASE 3-RELATED"/>
    <property type="match status" value="1"/>
</dbReference>
<evidence type="ECO:0000256" key="3">
    <source>
        <dbReference type="ARBA" id="ARBA00022676"/>
    </source>
</evidence>
<proteinExistence type="inferred from homology"/>
<dbReference type="Pfam" id="PF00534">
    <property type="entry name" value="Glycos_transf_1"/>
    <property type="match status" value="1"/>
</dbReference>
<organism evidence="10 11">
    <name type="scientific">Brevirhabdus pacifica</name>
    <dbReference type="NCBI Taxonomy" id="1267768"/>
    <lineage>
        <taxon>Bacteria</taxon>
        <taxon>Pseudomonadati</taxon>
        <taxon>Pseudomonadota</taxon>
        <taxon>Alphaproteobacteria</taxon>
        <taxon>Rhodobacterales</taxon>
        <taxon>Paracoccaceae</taxon>
        <taxon>Brevirhabdus</taxon>
    </lineage>
</organism>
<dbReference type="Gene3D" id="3.90.1070.10">
    <property type="match status" value="1"/>
</dbReference>
<dbReference type="InterPro" id="IPR006380">
    <property type="entry name" value="SPP-like_dom"/>
</dbReference>
<dbReference type="AlphaFoldDB" id="A0A1U7DGB2"/>
<accession>A0A1U7DGB2</accession>
<dbReference type="InterPro" id="IPR023214">
    <property type="entry name" value="HAD_sf"/>
</dbReference>
<dbReference type="Proteomes" id="UP000187266">
    <property type="component" value="Chromosome"/>
</dbReference>
<keyword evidence="11" id="KW-1185">Reference proteome</keyword>
<dbReference type="SFLD" id="SFLDS00003">
    <property type="entry name" value="Haloacid_Dehalogenase"/>
    <property type="match status" value="1"/>
</dbReference>
<feature type="domain" description="Glycosyl transferase family 1" evidence="7">
    <location>
        <begin position="196"/>
        <end position="373"/>
    </location>
</feature>
<dbReference type="Pfam" id="PF13579">
    <property type="entry name" value="Glyco_trans_4_4"/>
    <property type="match status" value="1"/>
</dbReference>
<evidence type="ECO:0000313" key="10">
    <source>
        <dbReference type="EMBL" id="APX89001.1"/>
    </source>
</evidence>
<protein>
    <recommendedName>
        <fullName evidence="2">sucrose-phosphate synthase</fullName>
        <ecNumber evidence="2">2.4.1.14</ecNumber>
    </recommendedName>
</protein>
<keyword evidence="3" id="KW-0328">Glycosyltransferase</keyword>
<dbReference type="GO" id="GO:0016791">
    <property type="term" value="F:phosphatase activity"/>
    <property type="evidence" value="ECO:0007669"/>
    <property type="project" value="UniProtKB-ARBA"/>
</dbReference>
<feature type="domain" description="Glycosyltransferase subfamily 4-like N-terminal" evidence="9">
    <location>
        <begin position="16"/>
        <end position="160"/>
    </location>
</feature>
<dbReference type="EC" id="2.4.1.14" evidence="2"/>
<dbReference type="InterPro" id="IPR028098">
    <property type="entry name" value="Glyco_trans_4-like_N"/>
</dbReference>
<evidence type="ECO:0000256" key="2">
    <source>
        <dbReference type="ARBA" id="ARBA00012536"/>
    </source>
</evidence>
<evidence type="ECO:0000256" key="6">
    <source>
        <dbReference type="SAM" id="MobiDB-lite"/>
    </source>
</evidence>
<evidence type="ECO:0000256" key="4">
    <source>
        <dbReference type="ARBA" id="ARBA00022679"/>
    </source>
</evidence>
<feature type="compositionally biased region" description="Low complexity" evidence="6">
    <location>
        <begin position="679"/>
        <end position="701"/>
    </location>
</feature>
<comment type="catalytic activity">
    <reaction evidence="5">
        <text>beta-D-fructose 6-phosphate + UDP-alpha-D-glucose = sucrose 6(F)-phosphate + UDP + H(+)</text>
        <dbReference type="Rhea" id="RHEA:22172"/>
        <dbReference type="ChEBI" id="CHEBI:15378"/>
        <dbReference type="ChEBI" id="CHEBI:57634"/>
        <dbReference type="ChEBI" id="CHEBI:57723"/>
        <dbReference type="ChEBI" id="CHEBI:58223"/>
        <dbReference type="ChEBI" id="CHEBI:58885"/>
        <dbReference type="EC" id="2.4.1.14"/>
    </reaction>
</comment>
<dbReference type="STRING" id="1267768.BV394_04060"/>
<dbReference type="InterPro" id="IPR006379">
    <property type="entry name" value="HAD-SF_hydro_IIB"/>
</dbReference>
<evidence type="ECO:0000259" key="8">
    <source>
        <dbReference type="Pfam" id="PF05116"/>
    </source>
</evidence>
<evidence type="ECO:0000313" key="11">
    <source>
        <dbReference type="Proteomes" id="UP000187266"/>
    </source>
</evidence>